<dbReference type="AlphaFoldDB" id="A0A9X2NS22"/>
<proteinExistence type="predicted"/>
<accession>A0A9X2NS22</accession>
<evidence type="ECO:0000313" key="2">
    <source>
        <dbReference type="Proteomes" id="UP001143192"/>
    </source>
</evidence>
<gene>
    <name evidence="1" type="ORF">M1B79_08075</name>
</gene>
<sequence length="320" mass="37706">MNNKVLVLGNGFDIDLGLKTKYRDFADSEFWPFNDDSGILHPENNRATNLLRDVLNERKLDVSTWFDLESIMAEFAVHGSTTEFDSHDIGQDRRDYDVLVESLSSYLNKIQQENIKEDSIAAIVLRAIIQNGYFSEIYSFNYTDLHLIARKLRIPNDFKYSHVHGSLAEKSIILGIESKSQFDAEYRFMCKEYNPNYRSHLIRQRLEAADEVVFFGHGLSKIDYHYFERLFSMCSTEAIIDENHKWLSFFTYDEFSRMDLLDRLQEMNNRRLDLMFGNNQLQFFKTKDGLTPQLNKYLQHLKDTSKAAHREQMRRIASRL</sequence>
<dbReference type="Pfam" id="PF14253">
    <property type="entry name" value="AbiH"/>
    <property type="match status" value="1"/>
</dbReference>
<dbReference type="Proteomes" id="UP001143192">
    <property type="component" value="Unassembled WGS sequence"/>
</dbReference>
<comment type="caution">
    <text evidence="1">The sequence shown here is derived from an EMBL/GenBank/DDBJ whole genome shotgun (WGS) entry which is preliminary data.</text>
</comment>
<reference evidence="1" key="1">
    <citation type="journal article" date="2022" name="Arch. Microbiol.">
        <title>Bacteroides muris sp. nov. isolated from the cecum of wild-derived house mice.</title>
        <authorList>
            <person name="Fokt H."/>
            <person name="Unni R."/>
            <person name="Repnik U."/>
            <person name="Schmitz R.A."/>
            <person name="Bramkamp M."/>
            <person name="Baines J.F."/>
            <person name="Unterweger D."/>
        </authorList>
    </citation>
    <scope>NUCLEOTIDE SEQUENCE</scope>
    <source>
        <strain evidence="1">KH365_2</strain>
    </source>
</reference>
<reference evidence="1" key="2">
    <citation type="submission" date="2022-04" db="EMBL/GenBank/DDBJ databases">
        <authorList>
            <person name="Fokt H."/>
            <person name="Baines J."/>
        </authorList>
    </citation>
    <scope>NUCLEOTIDE SEQUENCE</scope>
    <source>
        <strain evidence="1">KH365_2</strain>
    </source>
</reference>
<organism evidence="1 2">
    <name type="scientific">Bacteroides muris</name>
    <name type="common">ex Fokt et al. 2023</name>
    <dbReference type="NCBI Taxonomy" id="2937417"/>
    <lineage>
        <taxon>Bacteria</taxon>
        <taxon>Pseudomonadati</taxon>
        <taxon>Bacteroidota</taxon>
        <taxon>Bacteroidia</taxon>
        <taxon>Bacteroidales</taxon>
        <taxon>Bacteroidaceae</taxon>
        <taxon>Bacteroides</taxon>
    </lineage>
</organism>
<dbReference type="RefSeq" id="WP_124076099.1">
    <property type="nucleotide sequence ID" value="NZ_JAMZED010000015.1"/>
</dbReference>
<keyword evidence="2" id="KW-1185">Reference proteome</keyword>
<protein>
    <submittedName>
        <fullName evidence="1">Bacteriophage abortive infection AbiH family protein</fullName>
    </submittedName>
</protein>
<dbReference type="InterPro" id="IPR025935">
    <property type="entry name" value="AbiH"/>
</dbReference>
<evidence type="ECO:0000313" key="1">
    <source>
        <dbReference type="EMBL" id="MCR6504640.1"/>
    </source>
</evidence>
<name>A0A9X2NS22_9BACE</name>
<dbReference type="EMBL" id="JAMZED010000015">
    <property type="protein sequence ID" value="MCR6504640.1"/>
    <property type="molecule type" value="Genomic_DNA"/>
</dbReference>